<proteinExistence type="predicted"/>
<dbReference type="Proteomes" id="UP000029462">
    <property type="component" value="Unassembled WGS sequence"/>
</dbReference>
<dbReference type="EMBL" id="BBMZ01000010">
    <property type="protein sequence ID" value="GAL58428.1"/>
    <property type="molecule type" value="Genomic_DNA"/>
</dbReference>
<keyword evidence="2" id="KW-1185">Reference proteome</keyword>
<dbReference type="AlphaFoldDB" id="A0A090V2V6"/>
<reference evidence="1 2" key="1">
    <citation type="submission" date="2014-09" db="EMBL/GenBank/DDBJ databases">
        <title>Whole genome shotgun sequence of Escherichia vulneris NBRC 102420.</title>
        <authorList>
            <person name="Yoshida Y."/>
            <person name="Hosoyama A."/>
            <person name="Tsuchikane K."/>
            <person name="Ohji S."/>
            <person name="Ichikawa N."/>
            <person name="Kimura A."/>
            <person name="Yamazoe A."/>
            <person name="Ezaki T."/>
            <person name="Fujita N."/>
        </authorList>
    </citation>
    <scope>NUCLEOTIDE SEQUENCE [LARGE SCALE GENOMIC DNA]</scope>
    <source>
        <strain evidence="1 2">NBRC 102420</strain>
    </source>
</reference>
<organism evidence="1 2">
    <name type="scientific">Pseudescherichia vulneris NBRC 102420</name>
    <dbReference type="NCBI Taxonomy" id="1115515"/>
    <lineage>
        <taxon>Bacteria</taxon>
        <taxon>Pseudomonadati</taxon>
        <taxon>Pseudomonadota</taxon>
        <taxon>Gammaproteobacteria</taxon>
        <taxon>Enterobacterales</taxon>
        <taxon>Enterobacteriaceae</taxon>
        <taxon>Pseudescherichia</taxon>
    </lineage>
</organism>
<dbReference type="RefSeq" id="WP_042391456.1">
    <property type="nucleotide sequence ID" value="NZ_BBMZ01000010.1"/>
</dbReference>
<gene>
    <name evidence="1" type="ORF">EV102420_10_02090</name>
</gene>
<comment type="caution">
    <text evidence="1">The sequence shown here is derived from an EMBL/GenBank/DDBJ whole genome shotgun (WGS) entry which is preliminary data.</text>
</comment>
<dbReference type="OrthoDB" id="6522656at2"/>
<evidence type="ECO:0000313" key="2">
    <source>
        <dbReference type="Proteomes" id="UP000029462"/>
    </source>
</evidence>
<name>A0A090V2V6_PSEVU</name>
<dbReference type="STRING" id="1115515.EV102420_10_02090"/>
<protein>
    <submittedName>
        <fullName evidence="1">Uncharacterized protein</fullName>
    </submittedName>
</protein>
<sequence>MGFPSPAQDYVQRPLCLNELFNVNGNTLLIETSSGWAVIDKAKRPAQGIVLLVSVDGYNQFARWMGDALITEDGEAIEGEALDGVTVIGPVTALINAVERGDDCPVL</sequence>
<accession>A0A090V2V6</accession>
<dbReference type="eggNOG" id="ENOG5032XB9">
    <property type="taxonomic scope" value="Bacteria"/>
</dbReference>
<evidence type="ECO:0000313" key="1">
    <source>
        <dbReference type="EMBL" id="GAL58428.1"/>
    </source>
</evidence>